<evidence type="ECO:0000313" key="13">
    <source>
        <dbReference type="Proteomes" id="UP000663845"/>
    </source>
</evidence>
<name>A0A815DF10_9BILA</name>
<dbReference type="SUPFAM" id="SSF48452">
    <property type="entry name" value="TPR-like"/>
    <property type="match status" value="1"/>
</dbReference>
<reference evidence="11" key="1">
    <citation type="submission" date="2021-02" db="EMBL/GenBank/DDBJ databases">
        <authorList>
            <person name="Nowell W R."/>
        </authorList>
    </citation>
    <scope>NUCLEOTIDE SEQUENCE</scope>
</reference>
<comment type="caution">
    <text evidence="11">The sequence shown here is derived from an EMBL/GenBank/DDBJ whole genome shotgun (WGS) entry which is preliminary data.</text>
</comment>
<dbReference type="InterPro" id="IPR011990">
    <property type="entry name" value="TPR-like_helical_dom_sf"/>
</dbReference>
<evidence type="ECO:0000256" key="2">
    <source>
        <dbReference type="ARBA" id="ARBA00013194"/>
    </source>
</evidence>
<evidence type="ECO:0000256" key="9">
    <source>
        <dbReference type="SAM" id="MobiDB-lite"/>
    </source>
</evidence>
<evidence type="ECO:0000256" key="7">
    <source>
        <dbReference type="PROSITE-ProRule" id="PRU00277"/>
    </source>
</evidence>
<dbReference type="PANTHER" id="PTHR46512">
    <property type="entry name" value="PEPTIDYLPROLYL ISOMERASE"/>
    <property type="match status" value="1"/>
</dbReference>
<dbReference type="PROSITE" id="PS50059">
    <property type="entry name" value="FKBP_PPIASE"/>
    <property type="match status" value="1"/>
</dbReference>
<dbReference type="AlphaFoldDB" id="A0A815DF10"/>
<evidence type="ECO:0000256" key="5">
    <source>
        <dbReference type="ARBA" id="ARBA00023110"/>
    </source>
</evidence>
<gene>
    <name evidence="11" type="ORF">JYZ213_LOCUS32109</name>
    <name evidence="12" type="ORF">OXD698_LOCUS18036</name>
</gene>
<dbReference type="EMBL" id="CAJOAZ010001309">
    <property type="protein sequence ID" value="CAF3797199.1"/>
    <property type="molecule type" value="Genomic_DNA"/>
</dbReference>
<evidence type="ECO:0000313" key="12">
    <source>
        <dbReference type="EMBL" id="CAF3797199.1"/>
    </source>
</evidence>
<dbReference type="GO" id="GO:0003755">
    <property type="term" value="F:peptidyl-prolyl cis-trans isomerase activity"/>
    <property type="evidence" value="ECO:0007669"/>
    <property type="project" value="UniProtKB-KW"/>
</dbReference>
<keyword evidence="5 7" id="KW-0697">Rotamase</keyword>
<dbReference type="InterPro" id="IPR050754">
    <property type="entry name" value="FKBP4/5/8-like"/>
</dbReference>
<dbReference type="SMART" id="SM00028">
    <property type="entry name" value="TPR"/>
    <property type="match status" value="2"/>
</dbReference>
<dbReference type="InterPro" id="IPR019734">
    <property type="entry name" value="TPR_rpt"/>
</dbReference>
<dbReference type="PANTHER" id="PTHR46512:SF9">
    <property type="entry name" value="PEPTIDYLPROLYL ISOMERASE"/>
    <property type="match status" value="1"/>
</dbReference>
<evidence type="ECO:0000256" key="3">
    <source>
        <dbReference type="ARBA" id="ARBA00022737"/>
    </source>
</evidence>
<accession>A0A815DF10</accession>
<dbReference type="EMBL" id="CAJNOG010000562">
    <property type="protein sequence ID" value="CAF1297216.1"/>
    <property type="molecule type" value="Genomic_DNA"/>
</dbReference>
<dbReference type="PROSITE" id="PS50005">
    <property type="entry name" value="TPR"/>
    <property type="match status" value="1"/>
</dbReference>
<protein>
    <recommendedName>
        <fullName evidence="2 7">peptidylprolyl isomerase</fullName>
        <ecNumber evidence="2 7">5.2.1.8</ecNumber>
    </recommendedName>
</protein>
<evidence type="ECO:0000256" key="4">
    <source>
        <dbReference type="ARBA" id="ARBA00022803"/>
    </source>
</evidence>
<keyword evidence="6 7" id="KW-0413">Isomerase</keyword>
<dbReference type="InterPro" id="IPR046357">
    <property type="entry name" value="PPIase_dom_sf"/>
</dbReference>
<evidence type="ECO:0000259" key="10">
    <source>
        <dbReference type="PROSITE" id="PS50059"/>
    </source>
</evidence>
<keyword evidence="4 8" id="KW-0802">TPR repeat</keyword>
<feature type="domain" description="PPIase FKBP-type" evidence="10">
    <location>
        <begin position="41"/>
        <end position="128"/>
    </location>
</feature>
<keyword evidence="3" id="KW-0677">Repeat</keyword>
<feature type="region of interest" description="Disordered" evidence="9">
    <location>
        <begin position="1"/>
        <end position="22"/>
    </location>
</feature>
<evidence type="ECO:0000313" key="11">
    <source>
        <dbReference type="EMBL" id="CAF1297216.1"/>
    </source>
</evidence>
<dbReference type="Proteomes" id="UP000663845">
    <property type="component" value="Unassembled WGS sequence"/>
</dbReference>
<dbReference type="SUPFAM" id="SSF54534">
    <property type="entry name" value="FKBP-like"/>
    <property type="match status" value="2"/>
</dbReference>
<sequence>MTSTEAEKLPFKGEDISPDHDQGLLKEIVRQGTSNDKPLYDDQVFIHYVGSELDGKVFVNSRERDEKYSFNLGKGEVIPAWDIGVMTMKRGEVARFSSTPKYAYGNKGEKKYRSATNVIFEIELFDFNGKDISEEQDGSMIKRIIQRGSGRYLPNEDATVDIKLKGTYQNKIFDERTIQFIVGLPFLQNIPLAIDYAVRKMYLNEHCQLVLKGKALEGLEKLSIPIKDDTSIQCEITLIKLERLEDEGALSDKEKVEQSELLKSRADNLVKNNHYQHAITRYQMIIKLLTPIKFTDRNDRIKCQKMQVAAQSNISLCYLKLGDHLQCKQYCDSTLALDGKNEKCLFRRGQTQIAFSNYELAIQDFQSVLKLNPSNIAAKQQIEDCQRLIKQNEVKKKESFKSFFSDTSRTSLFDVDKKCQETKEKMQEKNALRSLGLEPISLESLNIRRPEPQ</sequence>
<dbReference type="Gene3D" id="3.10.50.40">
    <property type="match status" value="2"/>
</dbReference>
<proteinExistence type="predicted"/>
<dbReference type="InterPro" id="IPR001179">
    <property type="entry name" value="PPIase_FKBP_dom"/>
</dbReference>
<dbReference type="Proteomes" id="UP000663844">
    <property type="component" value="Unassembled WGS sequence"/>
</dbReference>
<feature type="repeat" description="TPR" evidence="8">
    <location>
        <begin position="342"/>
        <end position="375"/>
    </location>
</feature>
<dbReference type="Pfam" id="PF00254">
    <property type="entry name" value="FKBP_C"/>
    <property type="match status" value="1"/>
</dbReference>
<organism evidence="11 13">
    <name type="scientific">Adineta steineri</name>
    <dbReference type="NCBI Taxonomy" id="433720"/>
    <lineage>
        <taxon>Eukaryota</taxon>
        <taxon>Metazoa</taxon>
        <taxon>Spiralia</taxon>
        <taxon>Gnathifera</taxon>
        <taxon>Rotifera</taxon>
        <taxon>Eurotatoria</taxon>
        <taxon>Bdelloidea</taxon>
        <taxon>Adinetida</taxon>
        <taxon>Adinetidae</taxon>
        <taxon>Adineta</taxon>
    </lineage>
</organism>
<evidence type="ECO:0000256" key="8">
    <source>
        <dbReference type="PROSITE-ProRule" id="PRU00339"/>
    </source>
</evidence>
<comment type="catalytic activity">
    <reaction evidence="1 7">
        <text>[protein]-peptidylproline (omega=180) = [protein]-peptidylproline (omega=0)</text>
        <dbReference type="Rhea" id="RHEA:16237"/>
        <dbReference type="Rhea" id="RHEA-COMP:10747"/>
        <dbReference type="Rhea" id="RHEA-COMP:10748"/>
        <dbReference type="ChEBI" id="CHEBI:83833"/>
        <dbReference type="ChEBI" id="CHEBI:83834"/>
        <dbReference type="EC" id="5.2.1.8"/>
    </reaction>
</comment>
<dbReference type="EC" id="5.2.1.8" evidence="2 7"/>
<evidence type="ECO:0000256" key="6">
    <source>
        <dbReference type="ARBA" id="ARBA00023235"/>
    </source>
</evidence>
<evidence type="ECO:0000256" key="1">
    <source>
        <dbReference type="ARBA" id="ARBA00000971"/>
    </source>
</evidence>
<dbReference type="Gene3D" id="1.25.40.10">
    <property type="entry name" value="Tetratricopeptide repeat domain"/>
    <property type="match status" value="1"/>
</dbReference>